<sequence>MANTLRQHTRDRNSPASPQQQRQQHQQPSSSLSSSSQQRPAAYNPARSAFQVQDWQASVPQLPSPPSTSSGSSSSSSATARPVHDPTTAARRSATPIFVKSHPGKSTGNVALDIIKSMEAPPTEHTD</sequence>
<feature type="region of interest" description="Disordered" evidence="1">
    <location>
        <begin position="1"/>
        <end position="127"/>
    </location>
</feature>
<organism evidence="3">
    <name type="scientific">Salpingoeca rosetta (strain ATCC 50818 / BSB-021)</name>
    <dbReference type="NCBI Taxonomy" id="946362"/>
    <lineage>
        <taxon>Eukaryota</taxon>
        <taxon>Choanoflagellata</taxon>
        <taxon>Craspedida</taxon>
        <taxon>Salpingoecidae</taxon>
        <taxon>Salpingoeca</taxon>
    </lineage>
</organism>
<dbReference type="InParanoid" id="F2U3W5"/>
<feature type="compositionally biased region" description="Low complexity" evidence="1">
    <location>
        <begin position="14"/>
        <end position="40"/>
    </location>
</feature>
<dbReference type="KEGG" id="sre:PTSG_02977"/>
<dbReference type="GeneID" id="16077077"/>
<dbReference type="AlphaFoldDB" id="F2U3W5"/>
<dbReference type="Proteomes" id="UP000007799">
    <property type="component" value="Unassembled WGS sequence"/>
</dbReference>
<gene>
    <name evidence="2" type="ORF">PTSG_02977</name>
</gene>
<protein>
    <submittedName>
        <fullName evidence="2">Uncharacterized protein</fullName>
    </submittedName>
</protein>
<accession>F2U3W5</accession>
<dbReference type="EMBL" id="GL832960">
    <property type="protein sequence ID" value="EGD82309.1"/>
    <property type="molecule type" value="Genomic_DNA"/>
</dbReference>
<dbReference type="RefSeq" id="XP_004996492.1">
    <property type="nucleotide sequence ID" value="XM_004996435.1"/>
</dbReference>
<reference evidence="2" key="1">
    <citation type="submission" date="2009-08" db="EMBL/GenBank/DDBJ databases">
        <title>Annotation of Salpingoeca rosetta.</title>
        <authorList>
            <consortium name="The Broad Institute Genome Sequencing Platform"/>
            <person name="Russ C."/>
            <person name="Cuomo C."/>
            <person name="Burger G."/>
            <person name="Gray M.W."/>
            <person name="Holland P.W.H."/>
            <person name="King N."/>
            <person name="Lang F.B.F."/>
            <person name="Roger A.J."/>
            <person name="Ruiz-Trillo I."/>
            <person name="Young S.K."/>
            <person name="Zeng Q."/>
            <person name="Gargeya S."/>
            <person name="Alvarado L."/>
            <person name="Berlin A."/>
            <person name="Chapman S.B."/>
            <person name="Chen Z."/>
            <person name="Freedman E."/>
            <person name="Gellesch M."/>
            <person name="Goldberg J."/>
            <person name="Griggs A."/>
            <person name="Gujja S."/>
            <person name="Heilman E."/>
            <person name="Heiman D."/>
            <person name="Howarth C."/>
            <person name="Mehta T."/>
            <person name="Neiman D."/>
            <person name="Pearson M."/>
            <person name="Roberts A."/>
            <person name="Saif S."/>
            <person name="Shea T."/>
            <person name="Shenoy N."/>
            <person name="Sisk P."/>
            <person name="Stolte C."/>
            <person name="Sykes S."/>
            <person name="White J."/>
            <person name="Yandava C."/>
            <person name="Haas B."/>
            <person name="Nusbaum C."/>
            <person name="Birren B."/>
        </authorList>
    </citation>
    <scope>NUCLEOTIDE SEQUENCE [LARGE SCALE GENOMIC DNA]</scope>
    <source>
        <strain evidence="2">ATCC 50818</strain>
    </source>
</reference>
<evidence type="ECO:0000313" key="2">
    <source>
        <dbReference type="EMBL" id="EGD82309.1"/>
    </source>
</evidence>
<name>F2U3W5_SALR5</name>
<evidence type="ECO:0000313" key="3">
    <source>
        <dbReference type="Proteomes" id="UP000007799"/>
    </source>
</evidence>
<proteinExistence type="predicted"/>
<keyword evidence="3" id="KW-1185">Reference proteome</keyword>
<evidence type="ECO:0000256" key="1">
    <source>
        <dbReference type="SAM" id="MobiDB-lite"/>
    </source>
</evidence>
<feature type="compositionally biased region" description="Low complexity" evidence="1">
    <location>
        <begin position="67"/>
        <end position="77"/>
    </location>
</feature>